<dbReference type="NCBIfam" id="TIGR04391">
    <property type="entry name" value="CcmD_alt_fam"/>
    <property type="match status" value="1"/>
</dbReference>
<keyword evidence="1" id="KW-0812">Transmembrane</keyword>
<protein>
    <submittedName>
        <fullName evidence="3">CcmD family protein</fullName>
    </submittedName>
</protein>
<feature type="chain" id="PRO_5026724709" evidence="2">
    <location>
        <begin position="24"/>
        <end position="73"/>
    </location>
</feature>
<reference evidence="3 4" key="1">
    <citation type="submission" date="2019-09" db="EMBL/GenBank/DDBJ databases">
        <title>Genomes of Cryomorphaceae.</title>
        <authorList>
            <person name="Bowman J.P."/>
        </authorList>
    </citation>
    <scope>NUCLEOTIDE SEQUENCE [LARGE SCALE GENOMIC DNA]</scope>
    <source>
        <strain evidence="3 4">KCTC 52047</strain>
    </source>
</reference>
<keyword evidence="1" id="KW-0472">Membrane</keyword>
<dbReference type="Pfam" id="PF20077">
    <property type="entry name" value="CcmD_alt"/>
    <property type="match status" value="1"/>
</dbReference>
<evidence type="ECO:0000313" key="4">
    <source>
        <dbReference type="Proteomes" id="UP000435357"/>
    </source>
</evidence>
<gene>
    <name evidence="3" type="ORF">F3059_00375</name>
</gene>
<evidence type="ECO:0000256" key="1">
    <source>
        <dbReference type="SAM" id="Phobius"/>
    </source>
</evidence>
<dbReference type="EMBL" id="WACR01000001">
    <property type="protein sequence ID" value="KAB1065961.1"/>
    <property type="molecule type" value="Genomic_DNA"/>
</dbReference>
<evidence type="ECO:0000256" key="2">
    <source>
        <dbReference type="SAM" id="SignalP"/>
    </source>
</evidence>
<accession>A0A6N6M9Y2</accession>
<evidence type="ECO:0000313" key="3">
    <source>
        <dbReference type="EMBL" id="KAB1065961.1"/>
    </source>
</evidence>
<keyword evidence="2" id="KW-0732">Signal</keyword>
<organism evidence="3 4">
    <name type="scientific">Salibacter halophilus</name>
    <dbReference type="NCBI Taxonomy" id="1803916"/>
    <lineage>
        <taxon>Bacteria</taxon>
        <taxon>Pseudomonadati</taxon>
        <taxon>Bacteroidota</taxon>
        <taxon>Flavobacteriia</taxon>
        <taxon>Flavobacteriales</taxon>
        <taxon>Salibacteraceae</taxon>
        <taxon>Salibacter</taxon>
    </lineage>
</organism>
<proteinExistence type="predicted"/>
<keyword evidence="1" id="KW-1133">Transmembrane helix</keyword>
<dbReference type="Proteomes" id="UP000435357">
    <property type="component" value="Unassembled WGS sequence"/>
</dbReference>
<dbReference type="AlphaFoldDB" id="A0A6N6M9Y2"/>
<dbReference type="RefSeq" id="WP_151165949.1">
    <property type="nucleotide sequence ID" value="NZ_WACR01000001.1"/>
</dbReference>
<name>A0A6N6M9Y2_9FLAO</name>
<feature type="signal peptide" evidence="2">
    <location>
        <begin position="1"/>
        <end position="23"/>
    </location>
</feature>
<comment type="caution">
    <text evidence="3">The sequence shown here is derived from an EMBL/GenBank/DDBJ whole genome shotgun (WGS) entry which is preliminary data.</text>
</comment>
<sequence>MNFKGTAILALILSLFSAVSVRAQQGVEMADTMRSEGKIYIVVAVIAIIFIGIVIYMISLDRKLSKLEKELRD</sequence>
<feature type="transmembrane region" description="Helical" evidence="1">
    <location>
        <begin position="39"/>
        <end position="59"/>
    </location>
</feature>
<keyword evidence="4" id="KW-1185">Reference proteome</keyword>
<dbReference type="InterPro" id="IPR030888">
    <property type="entry name" value="Put_ccm"/>
</dbReference>